<dbReference type="Proteomes" id="UP000634136">
    <property type="component" value="Unassembled WGS sequence"/>
</dbReference>
<keyword evidence="2" id="KW-1185">Reference proteome</keyword>
<evidence type="ECO:0000313" key="2">
    <source>
        <dbReference type="Proteomes" id="UP000634136"/>
    </source>
</evidence>
<gene>
    <name evidence="1" type="ORF">G2W53_037073</name>
</gene>
<dbReference type="AlphaFoldDB" id="A0A834SWX8"/>
<evidence type="ECO:0000313" key="1">
    <source>
        <dbReference type="EMBL" id="KAF7810330.1"/>
    </source>
</evidence>
<reference evidence="1" key="1">
    <citation type="submission" date="2020-09" db="EMBL/GenBank/DDBJ databases">
        <title>Genome-Enabled Discovery of Anthraquinone Biosynthesis in Senna tora.</title>
        <authorList>
            <person name="Kang S.-H."/>
            <person name="Pandey R.P."/>
            <person name="Lee C.-M."/>
            <person name="Sim J.-S."/>
            <person name="Jeong J.-T."/>
            <person name="Choi B.-S."/>
            <person name="Jung M."/>
            <person name="Ginzburg D."/>
            <person name="Zhao K."/>
            <person name="Won S.Y."/>
            <person name="Oh T.-J."/>
            <person name="Yu Y."/>
            <person name="Kim N.-H."/>
            <person name="Lee O.R."/>
            <person name="Lee T.-H."/>
            <person name="Bashyal P."/>
            <person name="Kim T.-S."/>
            <person name="Lee W.-H."/>
            <person name="Kawkins C."/>
            <person name="Kim C.-K."/>
            <person name="Kim J.S."/>
            <person name="Ahn B.O."/>
            <person name="Rhee S.Y."/>
            <person name="Sohng J.K."/>
        </authorList>
    </citation>
    <scope>NUCLEOTIDE SEQUENCE</scope>
    <source>
        <tissue evidence="1">Leaf</tissue>
    </source>
</reference>
<dbReference type="EMBL" id="JAAIUW010000011">
    <property type="protein sequence ID" value="KAF7810330.1"/>
    <property type="molecule type" value="Genomic_DNA"/>
</dbReference>
<comment type="caution">
    <text evidence="1">The sequence shown here is derived from an EMBL/GenBank/DDBJ whole genome shotgun (WGS) entry which is preliminary data.</text>
</comment>
<protein>
    <submittedName>
        <fullName evidence="1">Uncharacterized protein</fullName>
    </submittedName>
</protein>
<organism evidence="1 2">
    <name type="scientific">Senna tora</name>
    <dbReference type="NCBI Taxonomy" id="362788"/>
    <lineage>
        <taxon>Eukaryota</taxon>
        <taxon>Viridiplantae</taxon>
        <taxon>Streptophyta</taxon>
        <taxon>Embryophyta</taxon>
        <taxon>Tracheophyta</taxon>
        <taxon>Spermatophyta</taxon>
        <taxon>Magnoliopsida</taxon>
        <taxon>eudicotyledons</taxon>
        <taxon>Gunneridae</taxon>
        <taxon>Pentapetalae</taxon>
        <taxon>rosids</taxon>
        <taxon>fabids</taxon>
        <taxon>Fabales</taxon>
        <taxon>Fabaceae</taxon>
        <taxon>Caesalpinioideae</taxon>
        <taxon>Cassia clade</taxon>
        <taxon>Senna</taxon>
    </lineage>
</organism>
<accession>A0A834SWX8</accession>
<name>A0A834SWX8_9FABA</name>
<sequence length="26" mass="3066">MELKNQVQADRMWRTQNVGSLLLGDY</sequence>
<proteinExistence type="predicted"/>